<keyword evidence="2" id="KW-0269">Exonuclease</keyword>
<organism evidence="2 3">
    <name type="scientific">Chryseobacterium glaciei</name>
    <dbReference type="NCBI Taxonomy" id="1685010"/>
    <lineage>
        <taxon>Bacteria</taxon>
        <taxon>Pseudomonadati</taxon>
        <taxon>Bacteroidota</taxon>
        <taxon>Flavobacteriia</taxon>
        <taxon>Flavobacteriales</taxon>
        <taxon>Weeksellaceae</taxon>
        <taxon>Chryseobacterium group</taxon>
        <taxon>Chryseobacterium</taxon>
    </lineage>
</organism>
<accession>A0A172XS99</accession>
<reference evidence="2 3" key="1">
    <citation type="submission" date="2016-04" db="EMBL/GenBank/DDBJ databases">
        <title>Complete Genome Sequence of Chryseobacterium sp. IHBB 10212.</title>
        <authorList>
            <person name="Pal M."/>
            <person name="Swarnkar M.K."/>
            <person name="Kaushal K."/>
            <person name="Chhibber S."/>
            <person name="Singh A.K."/>
            <person name="Gulati A."/>
        </authorList>
    </citation>
    <scope>NUCLEOTIDE SEQUENCE [LARGE SCALE GENOMIC DNA]</scope>
    <source>
        <strain evidence="2 3">IHBB 10212</strain>
    </source>
</reference>
<evidence type="ECO:0000313" key="3">
    <source>
        <dbReference type="Proteomes" id="UP000077824"/>
    </source>
</evidence>
<evidence type="ECO:0000313" key="2">
    <source>
        <dbReference type="EMBL" id="ANF49750.1"/>
    </source>
</evidence>
<dbReference type="KEGG" id="chh:A0O34_03980"/>
<evidence type="ECO:0000256" key="1">
    <source>
        <dbReference type="SAM" id="SignalP"/>
    </source>
</evidence>
<sequence length="256" mass="28596">MKKIFIILTLFVFCLGSAQIDNIANGESLTLRIHYGFLNAGTANLTTKTTTYQGVPHLYVKGTGSTTGAVKAFFKVEDLYESFINVQTGLPSFYVRDVKEGSYTQHFETVFNHDNQTLILTDKKTPANGSKVLKSVKGVQDMLSCFYYLRSKSPAELKVGTVINMNVWIDDEMFPFQLKVTGTENLKTKFGTINCLKIIPSVKSGRVFKEKEGVTMWVSNDANHVPMLLKAELAVGSLKASIDDYKNVKYPLKFTK</sequence>
<proteinExistence type="predicted"/>
<feature type="chain" id="PRO_5008003740" evidence="1">
    <location>
        <begin position="21"/>
        <end position="256"/>
    </location>
</feature>
<keyword evidence="2" id="KW-0378">Hydrolase</keyword>
<keyword evidence="3" id="KW-1185">Reference proteome</keyword>
<feature type="signal peptide" evidence="1">
    <location>
        <begin position="1"/>
        <end position="20"/>
    </location>
</feature>
<dbReference type="GO" id="GO:0004527">
    <property type="term" value="F:exonuclease activity"/>
    <property type="evidence" value="ECO:0007669"/>
    <property type="project" value="UniProtKB-KW"/>
</dbReference>
<protein>
    <submittedName>
        <fullName evidence="2">ATP-dependent exonuclease</fullName>
    </submittedName>
</protein>
<dbReference type="Proteomes" id="UP000077824">
    <property type="component" value="Chromosome"/>
</dbReference>
<dbReference type="Pfam" id="PF11306">
    <property type="entry name" value="DUF3108"/>
    <property type="match status" value="1"/>
</dbReference>
<dbReference type="InterPro" id="IPR021457">
    <property type="entry name" value="DUF3108"/>
</dbReference>
<keyword evidence="2" id="KW-0540">Nuclease</keyword>
<dbReference type="OrthoDB" id="9808473at2"/>
<gene>
    <name evidence="2" type="ORF">A0O34_03980</name>
</gene>
<dbReference type="STRING" id="1685010.A0O34_03980"/>
<name>A0A172XS99_9FLAO</name>
<dbReference type="RefSeq" id="WP_066751471.1">
    <property type="nucleotide sequence ID" value="NZ_CP015199.1"/>
</dbReference>
<keyword evidence="1" id="KW-0732">Signal</keyword>
<dbReference type="AlphaFoldDB" id="A0A172XS99"/>
<dbReference type="EMBL" id="CP015199">
    <property type="protein sequence ID" value="ANF49750.1"/>
    <property type="molecule type" value="Genomic_DNA"/>
</dbReference>